<name>A0A8B6H0Q2_MYTGA</name>
<dbReference type="AlphaFoldDB" id="A0A8B6H0Q2"/>
<organism evidence="2 3">
    <name type="scientific">Mytilus galloprovincialis</name>
    <name type="common">Mediterranean mussel</name>
    <dbReference type="NCBI Taxonomy" id="29158"/>
    <lineage>
        <taxon>Eukaryota</taxon>
        <taxon>Metazoa</taxon>
        <taxon>Spiralia</taxon>
        <taxon>Lophotrochozoa</taxon>
        <taxon>Mollusca</taxon>
        <taxon>Bivalvia</taxon>
        <taxon>Autobranchia</taxon>
        <taxon>Pteriomorphia</taxon>
        <taxon>Mytilida</taxon>
        <taxon>Mytiloidea</taxon>
        <taxon>Mytilidae</taxon>
        <taxon>Mytilinae</taxon>
        <taxon>Mytilus</taxon>
    </lineage>
</organism>
<dbReference type="SMART" id="SM00367">
    <property type="entry name" value="LRR_CC"/>
    <property type="match status" value="10"/>
</dbReference>
<dbReference type="GO" id="GO:0031146">
    <property type="term" value="P:SCF-dependent proteasomal ubiquitin-dependent protein catabolic process"/>
    <property type="evidence" value="ECO:0007669"/>
    <property type="project" value="TreeGrafter"/>
</dbReference>
<keyword evidence="3" id="KW-1185">Reference proteome</keyword>
<proteinExistence type="predicted"/>
<dbReference type="Proteomes" id="UP000596742">
    <property type="component" value="Unassembled WGS sequence"/>
</dbReference>
<evidence type="ECO:0000313" key="2">
    <source>
        <dbReference type="EMBL" id="VDI71413.1"/>
    </source>
</evidence>
<sequence length="542" mass="60831">MVKHLHDICLNFIQSNLDKIPNAGERLPTVHKELLLERIADHDLLIPEYIPFAIKQLFSSSLRHVTFYKCDQVTDEFLCVLANQKCVLDSLTIQRCQCVTDVGIKNITDGQDQLSYLRLRRLTNITSTGLSCIKSSKLKTVDLTGCLALTVNGIKTLVNNNPSIRCMNIDGCHKLYDDVFAVIAQGLRGSLEDLDGNPHVMRSESLKTIAKYCPNLKRLNLHGCSNLNGEAVFELSQNCQELQHLDLSYCNGLRSRPHNEYFWTLPTSLTSLSLCGILLDDETLFVECVQRLKLLKHIRLSGVTALNDETFSQILQHIGKGLICLDISGTITDKLTDQGLKSVTKYCKSLEQLDFSMCHRLTLTTLVPLLENPDRAMLIKKLFVSTKKLNLDVLLTAADHCYNLEMLDVAGQRCITDELLGTLARNCPKLHRIGMKGCAQVTDEGVCELARKCDLHIIVLSGILNLTDKSIFCIANHCHMLEEIYLNGCSRISGTTVSYLIDCCIPRLYVQHILPNHHPDQLMAKNLDTGEFCRADFNWTVA</sequence>
<dbReference type="EMBL" id="UYJE01009228">
    <property type="protein sequence ID" value="VDI71413.1"/>
    <property type="molecule type" value="Genomic_DNA"/>
</dbReference>
<dbReference type="InterPro" id="IPR032675">
    <property type="entry name" value="LRR_dom_sf"/>
</dbReference>
<protein>
    <submittedName>
        <fullName evidence="2">F-box and leucine-rich repeat protein 2/20</fullName>
    </submittedName>
</protein>
<dbReference type="SUPFAM" id="SSF52047">
    <property type="entry name" value="RNI-like"/>
    <property type="match status" value="2"/>
</dbReference>
<dbReference type="InterPro" id="IPR006553">
    <property type="entry name" value="Leu-rich_rpt_Cys-con_subtyp"/>
</dbReference>
<dbReference type="InterPro" id="IPR057207">
    <property type="entry name" value="FBXL15_LRR"/>
</dbReference>
<dbReference type="PANTHER" id="PTHR13318">
    <property type="entry name" value="PARTNER OF PAIRED, ISOFORM B-RELATED"/>
    <property type="match status" value="1"/>
</dbReference>
<evidence type="ECO:0000313" key="3">
    <source>
        <dbReference type="Proteomes" id="UP000596742"/>
    </source>
</evidence>
<dbReference type="Gene3D" id="3.80.10.10">
    <property type="entry name" value="Ribonuclease Inhibitor"/>
    <property type="match status" value="3"/>
</dbReference>
<dbReference type="OrthoDB" id="27842at2759"/>
<evidence type="ECO:0000259" key="1">
    <source>
        <dbReference type="Pfam" id="PF25372"/>
    </source>
</evidence>
<dbReference type="GO" id="GO:0019005">
    <property type="term" value="C:SCF ubiquitin ligase complex"/>
    <property type="evidence" value="ECO:0007669"/>
    <property type="project" value="TreeGrafter"/>
</dbReference>
<dbReference type="Pfam" id="PF25372">
    <property type="entry name" value="DUF7885"/>
    <property type="match status" value="1"/>
</dbReference>
<accession>A0A8B6H0Q2</accession>
<comment type="caution">
    <text evidence="2">The sequence shown here is derived from an EMBL/GenBank/DDBJ whole genome shotgun (WGS) entry which is preliminary data.</text>
</comment>
<feature type="domain" description="F-box/LRR-repeat protein 15-like leucin rich repeat" evidence="1">
    <location>
        <begin position="334"/>
        <end position="504"/>
    </location>
</feature>
<gene>
    <name evidence="2" type="ORF">MGAL_10B033711</name>
</gene>
<reference evidence="2" key="1">
    <citation type="submission" date="2018-11" db="EMBL/GenBank/DDBJ databases">
        <authorList>
            <person name="Alioto T."/>
            <person name="Alioto T."/>
        </authorList>
    </citation>
    <scope>NUCLEOTIDE SEQUENCE</scope>
</reference>